<evidence type="ECO:0000256" key="1">
    <source>
        <dbReference type="SAM" id="MobiDB-lite"/>
    </source>
</evidence>
<dbReference type="Proteomes" id="UP000299102">
    <property type="component" value="Unassembled WGS sequence"/>
</dbReference>
<evidence type="ECO:0000313" key="2">
    <source>
        <dbReference type="EMBL" id="GBP64288.1"/>
    </source>
</evidence>
<dbReference type="AlphaFoldDB" id="A0A4C1XLG0"/>
<name>A0A4C1XLG0_EUMVA</name>
<proteinExistence type="predicted"/>
<dbReference type="EMBL" id="BGZK01000893">
    <property type="protein sequence ID" value="GBP64288.1"/>
    <property type="molecule type" value="Genomic_DNA"/>
</dbReference>
<accession>A0A4C1XLG0</accession>
<evidence type="ECO:0000313" key="3">
    <source>
        <dbReference type="Proteomes" id="UP000299102"/>
    </source>
</evidence>
<sequence>MFTEKAPGWLAAVGSRLHLLNMHDESTGAEPDRSACIVPRSRFMYAYRKSDEWRTAEPDAGAIDPAAPSSMRTRRDYRPTKTASLTGC</sequence>
<feature type="region of interest" description="Disordered" evidence="1">
    <location>
        <begin position="59"/>
        <end position="88"/>
    </location>
</feature>
<organism evidence="2 3">
    <name type="scientific">Eumeta variegata</name>
    <name type="common">Bagworm moth</name>
    <name type="synonym">Eumeta japonica</name>
    <dbReference type="NCBI Taxonomy" id="151549"/>
    <lineage>
        <taxon>Eukaryota</taxon>
        <taxon>Metazoa</taxon>
        <taxon>Ecdysozoa</taxon>
        <taxon>Arthropoda</taxon>
        <taxon>Hexapoda</taxon>
        <taxon>Insecta</taxon>
        <taxon>Pterygota</taxon>
        <taxon>Neoptera</taxon>
        <taxon>Endopterygota</taxon>
        <taxon>Lepidoptera</taxon>
        <taxon>Glossata</taxon>
        <taxon>Ditrysia</taxon>
        <taxon>Tineoidea</taxon>
        <taxon>Psychidae</taxon>
        <taxon>Oiketicinae</taxon>
        <taxon>Eumeta</taxon>
    </lineage>
</organism>
<comment type="caution">
    <text evidence="2">The sequence shown here is derived from an EMBL/GenBank/DDBJ whole genome shotgun (WGS) entry which is preliminary data.</text>
</comment>
<gene>
    <name evidence="2" type="ORF">EVAR_45336_1</name>
</gene>
<reference evidence="2 3" key="1">
    <citation type="journal article" date="2019" name="Commun. Biol.">
        <title>The bagworm genome reveals a unique fibroin gene that provides high tensile strength.</title>
        <authorList>
            <person name="Kono N."/>
            <person name="Nakamura H."/>
            <person name="Ohtoshi R."/>
            <person name="Tomita M."/>
            <person name="Numata K."/>
            <person name="Arakawa K."/>
        </authorList>
    </citation>
    <scope>NUCLEOTIDE SEQUENCE [LARGE SCALE GENOMIC DNA]</scope>
</reference>
<keyword evidence="3" id="KW-1185">Reference proteome</keyword>
<protein>
    <submittedName>
        <fullName evidence="2">Uncharacterized protein</fullName>
    </submittedName>
</protein>